<dbReference type="InterPro" id="IPR039718">
    <property type="entry name" value="Rrm1"/>
</dbReference>
<comment type="similarity">
    <text evidence="1">Belongs to the ribonucleoside diphosphate reductase large chain family.</text>
</comment>
<dbReference type="HOGENOM" id="CLU_958390_0_0_1"/>
<evidence type="ECO:0000313" key="3">
    <source>
        <dbReference type="EMBL" id="EFH45295.1"/>
    </source>
</evidence>
<gene>
    <name evidence="3" type="ORF">ARALYDRAFT_656345</name>
</gene>
<evidence type="ECO:0000313" key="4">
    <source>
        <dbReference type="Proteomes" id="UP000008694"/>
    </source>
</evidence>
<dbReference type="InterPro" id="IPR000788">
    <property type="entry name" value="RNR_lg_C"/>
</dbReference>
<dbReference type="GO" id="GO:0004748">
    <property type="term" value="F:ribonucleoside-diphosphate reductase activity, thioredoxin disulfide as acceptor"/>
    <property type="evidence" value="ECO:0007669"/>
    <property type="project" value="TreeGrafter"/>
</dbReference>
<name>D7MBH4_ARALL</name>
<dbReference type="GO" id="GO:0005524">
    <property type="term" value="F:ATP binding"/>
    <property type="evidence" value="ECO:0007669"/>
    <property type="project" value="TreeGrafter"/>
</dbReference>
<keyword evidence="4" id="KW-1185">Reference proteome</keyword>
<dbReference type="Gramene" id="Al_scaffold_0007_400">
    <property type="protein sequence ID" value="Al_scaffold_0007_400"/>
    <property type="gene ID" value="Al_scaffold_0007_400"/>
</dbReference>
<dbReference type="GO" id="GO:0009263">
    <property type="term" value="P:deoxyribonucleotide biosynthetic process"/>
    <property type="evidence" value="ECO:0007669"/>
    <property type="project" value="TreeGrafter"/>
</dbReference>
<organism evidence="4">
    <name type="scientific">Arabidopsis lyrata subsp. lyrata</name>
    <name type="common">Lyre-leaved rock-cress</name>
    <dbReference type="NCBI Taxonomy" id="81972"/>
    <lineage>
        <taxon>Eukaryota</taxon>
        <taxon>Viridiplantae</taxon>
        <taxon>Streptophyta</taxon>
        <taxon>Embryophyta</taxon>
        <taxon>Tracheophyta</taxon>
        <taxon>Spermatophyta</taxon>
        <taxon>Magnoliopsida</taxon>
        <taxon>eudicotyledons</taxon>
        <taxon>Gunneridae</taxon>
        <taxon>Pentapetalae</taxon>
        <taxon>rosids</taxon>
        <taxon>malvids</taxon>
        <taxon>Brassicales</taxon>
        <taxon>Brassicaceae</taxon>
        <taxon>Camelineae</taxon>
        <taxon>Arabidopsis</taxon>
    </lineage>
</organism>
<proteinExistence type="inferred from homology"/>
<feature type="domain" description="Ribonucleotide reductase large subunit C-terminal" evidence="2">
    <location>
        <begin position="3"/>
        <end position="177"/>
    </location>
</feature>
<dbReference type="STRING" id="81972.D7MBH4"/>
<accession>D7MBH4</accession>
<feature type="domain" description="Ribonucleotide reductase large subunit C-terminal" evidence="2">
    <location>
        <begin position="194"/>
        <end position="288"/>
    </location>
</feature>
<dbReference type="EMBL" id="GL348719">
    <property type="protein sequence ID" value="EFH45295.1"/>
    <property type="molecule type" value="Genomic_DNA"/>
</dbReference>
<dbReference type="Gene3D" id="3.20.70.20">
    <property type="match status" value="2"/>
</dbReference>
<dbReference type="PRINTS" id="PR01183">
    <property type="entry name" value="RIBORDTASEM1"/>
</dbReference>
<reference evidence="4" key="1">
    <citation type="journal article" date="2011" name="Nat. Genet.">
        <title>The Arabidopsis lyrata genome sequence and the basis of rapid genome size change.</title>
        <authorList>
            <person name="Hu T.T."/>
            <person name="Pattyn P."/>
            <person name="Bakker E.G."/>
            <person name="Cao J."/>
            <person name="Cheng J.-F."/>
            <person name="Clark R.M."/>
            <person name="Fahlgren N."/>
            <person name="Fawcett J.A."/>
            <person name="Grimwood J."/>
            <person name="Gundlach H."/>
            <person name="Haberer G."/>
            <person name="Hollister J.D."/>
            <person name="Ossowski S."/>
            <person name="Ottilar R.P."/>
            <person name="Salamov A.A."/>
            <person name="Schneeberger K."/>
            <person name="Spannagl M."/>
            <person name="Wang X."/>
            <person name="Yang L."/>
            <person name="Nasrallah M.E."/>
            <person name="Bergelson J."/>
            <person name="Carrington J.C."/>
            <person name="Gaut B.S."/>
            <person name="Schmutz J."/>
            <person name="Mayer K.F.X."/>
            <person name="Van de Peer Y."/>
            <person name="Grigoriev I.V."/>
            <person name="Nordborg M."/>
            <person name="Weigel D."/>
            <person name="Guo Y.-L."/>
        </authorList>
    </citation>
    <scope>NUCLEOTIDE SEQUENCE [LARGE SCALE GENOMIC DNA]</scope>
    <source>
        <strain evidence="4">cv. MN47</strain>
    </source>
</reference>
<dbReference type="GO" id="GO:0005971">
    <property type="term" value="C:ribonucleoside-diphosphate reductase complex"/>
    <property type="evidence" value="ECO:0007669"/>
    <property type="project" value="TreeGrafter"/>
</dbReference>
<dbReference type="PANTHER" id="PTHR11573:SF6">
    <property type="entry name" value="RIBONUCLEOSIDE-DIPHOSPHATE REDUCTASE LARGE SUBUNIT"/>
    <property type="match status" value="1"/>
</dbReference>
<dbReference type="eggNOG" id="KOG1112">
    <property type="taxonomic scope" value="Eukaryota"/>
</dbReference>
<sequence>ETCNGIVPVLRVFNATASYVDQGGGKRKGIHLTINPFFFPFQEEHRARDLFYGLWIPYLFMERVQTDGQWSLFCSNEAPGLADCCGAEFEKLYTQYENVGKAKKVVQAQQQLWYEILTSQVKTGTPYMLFKVRNKAINKICIPLMSSNLCTEIVEYTSPAETAVCNLASIVLPRFCKGESRGQYLTTWFILLTKTYYHALKSSSEIATKEGAYETYQGSPGVVQPATWSVIPSDRWDWAALMDMISKNVIRNSLLVALMPTASTSQILGNNECFEPYTSNVFSRRVLCNKF</sequence>
<dbReference type="Pfam" id="PF02867">
    <property type="entry name" value="Ribonuc_red_lgC"/>
    <property type="match status" value="2"/>
</dbReference>
<dbReference type="Proteomes" id="UP000008694">
    <property type="component" value="Unassembled WGS sequence"/>
</dbReference>
<feature type="non-terminal residue" evidence="3">
    <location>
        <position position="1"/>
    </location>
</feature>
<evidence type="ECO:0000256" key="1">
    <source>
        <dbReference type="ARBA" id="ARBA00010406"/>
    </source>
</evidence>
<dbReference type="AlphaFoldDB" id="D7MBH4"/>
<dbReference type="SUPFAM" id="SSF51998">
    <property type="entry name" value="PFL-like glycyl radical enzymes"/>
    <property type="match status" value="1"/>
</dbReference>
<protein>
    <submittedName>
        <fullName evidence="3">Predicted protein</fullName>
    </submittedName>
</protein>
<dbReference type="PANTHER" id="PTHR11573">
    <property type="entry name" value="RIBONUCLEOSIDE-DIPHOSPHATE REDUCTASE LARGE CHAIN"/>
    <property type="match status" value="1"/>
</dbReference>
<evidence type="ECO:0000259" key="2">
    <source>
        <dbReference type="Pfam" id="PF02867"/>
    </source>
</evidence>